<evidence type="ECO:0000256" key="1">
    <source>
        <dbReference type="SAM" id="SignalP"/>
    </source>
</evidence>
<keyword evidence="1" id="KW-0732">Signal</keyword>
<evidence type="ECO:0000313" key="2">
    <source>
        <dbReference type="EMBL" id="RMC00774.1"/>
    </source>
</evidence>
<evidence type="ECO:0008006" key="4">
    <source>
        <dbReference type="Google" id="ProtNLM"/>
    </source>
</evidence>
<proteinExistence type="predicted"/>
<feature type="chain" id="PRO_5018121546" description="Rna-directed dna polymerase from mobile element jockey-like" evidence="1">
    <location>
        <begin position="24"/>
        <end position="163"/>
    </location>
</feature>
<dbReference type="AlphaFoldDB" id="A0A3M0JNZ5"/>
<dbReference type="Proteomes" id="UP000269221">
    <property type="component" value="Unassembled WGS sequence"/>
</dbReference>
<accession>A0A3M0JNZ5</accession>
<name>A0A3M0JNZ5_HIRRU</name>
<evidence type="ECO:0000313" key="3">
    <source>
        <dbReference type="Proteomes" id="UP000269221"/>
    </source>
</evidence>
<dbReference type="STRING" id="333673.A0A3M0JNZ5"/>
<comment type="caution">
    <text evidence="2">The sequence shown here is derived from an EMBL/GenBank/DDBJ whole genome shotgun (WGS) entry which is preliminary data.</text>
</comment>
<organism evidence="2 3">
    <name type="scientific">Hirundo rustica rustica</name>
    <dbReference type="NCBI Taxonomy" id="333673"/>
    <lineage>
        <taxon>Eukaryota</taxon>
        <taxon>Metazoa</taxon>
        <taxon>Chordata</taxon>
        <taxon>Craniata</taxon>
        <taxon>Vertebrata</taxon>
        <taxon>Euteleostomi</taxon>
        <taxon>Archelosauria</taxon>
        <taxon>Archosauria</taxon>
        <taxon>Dinosauria</taxon>
        <taxon>Saurischia</taxon>
        <taxon>Theropoda</taxon>
        <taxon>Coelurosauria</taxon>
        <taxon>Aves</taxon>
        <taxon>Neognathae</taxon>
        <taxon>Neoaves</taxon>
        <taxon>Telluraves</taxon>
        <taxon>Australaves</taxon>
        <taxon>Passeriformes</taxon>
        <taxon>Sylvioidea</taxon>
        <taxon>Hirundinidae</taxon>
        <taxon>Hirundo</taxon>
    </lineage>
</organism>
<dbReference type="EMBL" id="QRBI01000142">
    <property type="protein sequence ID" value="RMC00774.1"/>
    <property type="molecule type" value="Genomic_DNA"/>
</dbReference>
<gene>
    <name evidence="2" type="ORF">DUI87_22458</name>
</gene>
<reference evidence="2 3" key="1">
    <citation type="submission" date="2018-07" db="EMBL/GenBank/DDBJ databases">
        <title>A high quality draft genome assembly of the barn swallow (H. rustica rustica).</title>
        <authorList>
            <person name="Formenti G."/>
            <person name="Chiara M."/>
            <person name="Poveda L."/>
            <person name="Francoijs K.-J."/>
            <person name="Bonisoli-Alquati A."/>
            <person name="Canova L."/>
            <person name="Gianfranceschi L."/>
            <person name="Horner D.S."/>
            <person name="Saino N."/>
        </authorList>
    </citation>
    <scope>NUCLEOTIDE SEQUENCE [LARGE SCALE GENOMIC DNA]</scope>
    <source>
        <strain evidence="2">Chelidonia</strain>
        <tissue evidence="2">Blood</tissue>
    </source>
</reference>
<keyword evidence="3" id="KW-1185">Reference proteome</keyword>
<sequence>MRGPSGVTGVAAVIGLWSPLVPTVTVQGSASGTPRVASDRLDRKVSLTIRRSRWDPQATTFGIFLLQAPKCYYQGMESTLSKFMDDTKVGGSVDLLEGKKTLWKDLHRLDQWAKTNTNSQVLHCGQNNPLQRCRFGVEWLESSKQRRAWGCWSTMAEHEPRNV</sequence>
<feature type="signal peptide" evidence="1">
    <location>
        <begin position="1"/>
        <end position="23"/>
    </location>
</feature>
<protein>
    <recommendedName>
        <fullName evidence="4">Rna-directed dna polymerase from mobile element jockey-like</fullName>
    </recommendedName>
</protein>